<organism evidence="1 2">
    <name type="scientific">Saccharothrix xinjiangensis</name>
    <dbReference type="NCBI Taxonomy" id="204798"/>
    <lineage>
        <taxon>Bacteria</taxon>
        <taxon>Bacillati</taxon>
        <taxon>Actinomycetota</taxon>
        <taxon>Actinomycetes</taxon>
        <taxon>Pseudonocardiales</taxon>
        <taxon>Pseudonocardiaceae</taxon>
        <taxon>Saccharothrix</taxon>
    </lineage>
</organism>
<comment type="caution">
    <text evidence="1">The sequence shown here is derived from an EMBL/GenBank/DDBJ whole genome shotgun (WGS) entry which is preliminary data.</text>
</comment>
<dbReference type="InterPro" id="IPR022536">
    <property type="entry name" value="EspC"/>
</dbReference>
<dbReference type="Proteomes" id="UP001595833">
    <property type="component" value="Unassembled WGS sequence"/>
</dbReference>
<name>A0ABV9YBP2_9PSEU</name>
<dbReference type="EMBL" id="JBHSJB010000052">
    <property type="protein sequence ID" value="MFC5060155.1"/>
    <property type="molecule type" value="Genomic_DNA"/>
</dbReference>
<gene>
    <name evidence="1" type="ORF">ACFPFM_41135</name>
</gene>
<protein>
    <submittedName>
        <fullName evidence="1">Type VII secretion target</fullName>
    </submittedName>
</protein>
<proteinExistence type="predicted"/>
<sequence length="100" mass="10202">MSGFRVQAGQLRSFAGGQEGRQGEVAAVAADAAAIDLGGRTFGELLEFFANEAQQAAAEAAEKIGELATAYGEAAGDTIATATRYDDVEDGNRKRFGGGG</sequence>
<evidence type="ECO:0000313" key="1">
    <source>
        <dbReference type="EMBL" id="MFC5060155.1"/>
    </source>
</evidence>
<dbReference type="Pfam" id="PF10824">
    <property type="entry name" value="T7SS_ESX_EspC"/>
    <property type="match status" value="1"/>
</dbReference>
<accession>A0ABV9YBP2</accession>
<evidence type="ECO:0000313" key="2">
    <source>
        <dbReference type="Proteomes" id="UP001595833"/>
    </source>
</evidence>
<keyword evidence="2" id="KW-1185">Reference proteome</keyword>
<reference evidence="2" key="1">
    <citation type="journal article" date="2019" name="Int. J. Syst. Evol. Microbiol.">
        <title>The Global Catalogue of Microorganisms (GCM) 10K type strain sequencing project: providing services to taxonomists for standard genome sequencing and annotation.</title>
        <authorList>
            <consortium name="The Broad Institute Genomics Platform"/>
            <consortium name="The Broad Institute Genome Sequencing Center for Infectious Disease"/>
            <person name="Wu L."/>
            <person name="Ma J."/>
        </authorList>
    </citation>
    <scope>NUCLEOTIDE SEQUENCE [LARGE SCALE GENOMIC DNA]</scope>
    <source>
        <strain evidence="2">KCTC 12848</strain>
    </source>
</reference>
<dbReference type="RefSeq" id="WP_344040161.1">
    <property type="nucleotide sequence ID" value="NZ_BAAAKE010000021.1"/>
</dbReference>